<name>A0A5N8WNK7_9ACTN</name>
<reference evidence="2 3" key="1">
    <citation type="submission" date="2019-09" db="EMBL/GenBank/DDBJ databases">
        <authorList>
            <person name="Duangmal K."/>
            <person name="Teo W.F.A."/>
            <person name="Lipun K."/>
        </authorList>
    </citation>
    <scope>NUCLEOTIDE SEQUENCE [LARGE SCALE GENOMIC DNA]</scope>
    <source>
        <strain evidence="2 3">K1PN6</strain>
    </source>
</reference>
<gene>
    <name evidence="2" type="ORF">FPZ41_10740</name>
</gene>
<evidence type="ECO:0008006" key="4">
    <source>
        <dbReference type="Google" id="ProtNLM"/>
    </source>
</evidence>
<accession>A0A5N8WNK7</accession>
<feature type="compositionally biased region" description="Gly residues" evidence="1">
    <location>
        <begin position="128"/>
        <end position="142"/>
    </location>
</feature>
<comment type="caution">
    <text evidence="2">The sequence shown here is derived from an EMBL/GenBank/DDBJ whole genome shotgun (WGS) entry which is preliminary data.</text>
</comment>
<feature type="compositionally biased region" description="Basic and acidic residues" evidence="1">
    <location>
        <begin position="82"/>
        <end position="100"/>
    </location>
</feature>
<proteinExistence type="predicted"/>
<dbReference type="RefSeq" id="WP_152861420.1">
    <property type="nucleotide sequence ID" value="NZ_VMNX01000027.1"/>
</dbReference>
<feature type="region of interest" description="Disordered" evidence="1">
    <location>
        <begin position="75"/>
        <end position="178"/>
    </location>
</feature>
<evidence type="ECO:0000313" key="2">
    <source>
        <dbReference type="EMBL" id="MPY49021.1"/>
    </source>
</evidence>
<dbReference type="EMBL" id="VMNX01000027">
    <property type="protein sequence ID" value="MPY49021.1"/>
    <property type="molecule type" value="Genomic_DNA"/>
</dbReference>
<keyword evidence="3" id="KW-1185">Reference proteome</keyword>
<dbReference type="Proteomes" id="UP000373149">
    <property type="component" value="Unassembled WGS sequence"/>
</dbReference>
<dbReference type="Gene3D" id="1.10.287.1060">
    <property type="entry name" value="ESAT-6-like"/>
    <property type="match status" value="1"/>
</dbReference>
<organism evidence="2 3">
    <name type="scientific">Streptomyces acidicola</name>
    <dbReference type="NCBI Taxonomy" id="2596892"/>
    <lineage>
        <taxon>Bacteria</taxon>
        <taxon>Bacillati</taxon>
        <taxon>Actinomycetota</taxon>
        <taxon>Actinomycetes</taxon>
        <taxon>Kitasatosporales</taxon>
        <taxon>Streptomycetaceae</taxon>
        <taxon>Streptomyces</taxon>
    </lineage>
</organism>
<feature type="compositionally biased region" description="Polar residues" evidence="1">
    <location>
        <begin position="154"/>
        <end position="178"/>
    </location>
</feature>
<evidence type="ECO:0000256" key="1">
    <source>
        <dbReference type="SAM" id="MobiDB-lite"/>
    </source>
</evidence>
<protein>
    <recommendedName>
        <fullName evidence="4">Excreted virulence factor EspC (Type VII ESX diderm)</fullName>
    </recommendedName>
</protein>
<sequence length="178" mass="18645">MSQRTKVDPAELRASAGACDGIARTMKDPADKAVKEARTAGSSLTGWSIGPALTEIATSWKPALDGLRARVQAGGDNLRSSADGHEWNEERVSQDFEKTGSDAAMQATPGEMPAALRPREGENHPIGHLGGTAPGFDPGGRPSGDAPLLDPRTSYGTNMPTYDETISTRPTPGTNDFG</sequence>
<dbReference type="AlphaFoldDB" id="A0A5N8WNK7"/>
<evidence type="ECO:0000313" key="3">
    <source>
        <dbReference type="Proteomes" id="UP000373149"/>
    </source>
</evidence>